<protein>
    <recommendedName>
        <fullName evidence="2">Transposase IS701-like DDE domain-containing protein</fullName>
    </recommendedName>
</protein>
<name>A0ABN1F656_9ACTN</name>
<dbReference type="PANTHER" id="PTHR33627">
    <property type="entry name" value="TRANSPOSASE"/>
    <property type="match status" value="1"/>
</dbReference>
<dbReference type="NCBIfam" id="NF033540">
    <property type="entry name" value="transpos_IS701"/>
    <property type="match status" value="1"/>
</dbReference>
<reference evidence="3 4" key="1">
    <citation type="journal article" date="2019" name="Int. J. Syst. Evol. Microbiol.">
        <title>The Global Catalogue of Microorganisms (GCM) 10K type strain sequencing project: providing services to taxonomists for standard genome sequencing and annotation.</title>
        <authorList>
            <consortium name="The Broad Institute Genomics Platform"/>
            <consortium name="The Broad Institute Genome Sequencing Center for Infectious Disease"/>
            <person name="Wu L."/>
            <person name="Ma J."/>
        </authorList>
    </citation>
    <scope>NUCLEOTIDE SEQUENCE [LARGE SCALE GENOMIC DNA]</scope>
    <source>
        <strain evidence="3 4">JCM 10667</strain>
    </source>
</reference>
<feature type="compositionally biased region" description="Polar residues" evidence="1">
    <location>
        <begin position="257"/>
        <end position="267"/>
    </location>
</feature>
<dbReference type="InterPro" id="IPR039365">
    <property type="entry name" value="IS701-like"/>
</dbReference>
<organism evidence="3 4">
    <name type="scientific">Actinomadura livida</name>
    <dbReference type="NCBI Taxonomy" id="79909"/>
    <lineage>
        <taxon>Bacteria</taxon>
        <taxon>Bacillati</taxon>
        <taxon>Actinomycetota</taxon>
        <taxon>Actinomycetes</taxon>
        <taxon>Streptosporangiales</taxon>
        <taxon>Thermomonosporaceae</taxon>
        <taxon>Actinomadura</taxon>
    </lineage>
</organism>
<dbReference type="SUPFAM" id="SSF53098">
    <property type="entry name" value="Ribonuclease H-like"/>
    <property type="match status" value="1"/>
</dbReference>
<sequence length="267" mass="29716">MFCSYVNPDRARVPIDRELYVPGSWFTDPDRLADAGVPDAAVFATKPELAWRMIERAADDPLLVFGWVTGDEAYGDNTALRARCRARGLNHVFAVSCDHPVVLSRTKTRVDHAFAALEDGAWQRYSAGPGAKGQRYYDWAWIGLDGGWLLARRSISAPSEVAYYRCWATGPVALPELVRVAGARWSVEEVFQATKNEVGLDHYQVRRHTAWYRHITLAMVAHAHLAFLAADPPPSPPPDLHGHHHDHGEERDELATQGASTARTIAQ</sequence>
<feature type="domain" description="Transposase IS701-like DDE" evidence="2">
    <location>
        <begin position="9"/>
        <end position="103"/>
    </location>
</feature>
<comment type="caution">
    <text evidence="3">The sequence shown here is derived from an EMBL/GenBank/DDBJ whole genome shotgun (WGS) entry which is preliminary data.</text>
</comment>
<gene>
    <name evidence="3" type="ORF">GCM10009546_52120</name>
</gene>
<evidence type="ECO:0000259" key="2">
    <source>
        <dbReference type="Pfam" id="PF13546"/>
    </source>
</evidence>
<dbReference type="Pfam" id="PF13546">
    <property type="entry name" value="DDE_5"/>
    <property type="match status" value="1"/>
</dbReference>
<feature type="region of interest" description="Disordered" evidence="1">
    <location>
        <begin position="231"/>
        <end position="267"/>
    </location>
</feature>
<accession>A0ABN1F656</accession>
<dbReference type="PANTHER" id="PTHR33627:SF1">
    <property type="entry name" value="TRANSPOSASE"/>
    <property type="match status" value="1"/>
</dbReference>
<dbReference type="InterPro" id="IPR038721">
    <property type="entry name" value="IS701-like_DDE_dom"/>
</dbReference>
<evidence type="ECO:0000256" key="1">
    <source>
        <dbReference type="SAM" id="MobiDB-lite"/>
    </source>
</evidence>
<evidence type="ECO:0000313" key="4">
    <source>
        <dbReference type="Proteomes" id="UP001501427"/>
    </source>
</evidence>
<dbReference type="Proteomes" id="UP001501427">
    <property type="component" value="Unassembled WGS sequence"/>
</dbReference>
<proteinExistence type="predicted"/>
<keyword evidence="4" id="KW-1185">Reference proteome</keyword>
<dbReference type="EMBL" id="BAAAHD010000056">
    <property type="protein sequence ID" value="GAA0583301.1"/>
    <property type="molecule type" value="Genomic_DNA"/>
</dbReference>
<dbReference type="InterPro" id="IPR012337">
    <property type="entry name" value="RNaseH-like_sf"/>
</dbReference>
<evidence type="ECO:0000313" key="3">
    <source>
        <dbReference type="EMBL" id="GAA0583301.1"/>
    </source>
</evidence>